<reference evidence="1" key="1">
    <citation type="submission" date="2023-07" db="EMBL/GenBank/DDBJ databases">
        <title>Genome content predicts the carbon catabolic preferences of heterotrophic bacteria.</title>
        <authorList>
            <person name="Gralka M."/>
        </authorList>
    </citation>
    <scope>NUCLEOTIDE SEQUENCE</scope>
    <source>
        <strain evidence="1">E2R20</strain>
    </source>
</reference>
<dbReference type="Proteomes" id="UP001170310">
    <property type="component" value="Unassembled WGS sequence"/>
</dbReference>
<accession>A0AAW7YVG1</accession>
<dbReference type="AlphaFoldDB" id="A0AAW7YVG1"/>
<evidence type="ECO:0000313" key="2">
    <source>
        <dbReference type="Proteomes" id="UP001170310"/>
    </source>
</evidence>
<name>A0AAW7YVG1_9STAP</name>
<sequence length="67" mass="7378">PNTSHQLVIKNDTFSELLLDVSLLGEPQALKIAPLDTQAVSFVTPKQVVTLTALNNQLTLTNKEYEN</sequence>
<feature type="non-terminal residue" evidence="1">
    <location>
        <position position="1"/>
    </location>
</feature>
<protein>
    <submittedName>
        <fullName evidence="1">Uncharacterized protein</fullName>
    </submittedName>
</protein>
<comment type="caution">
    <text evidence="1">The sequence shown here is derived from an EMBL/GenBank/DDBJ whole genome shotgun (WGS) entry which is preliminary data.</text>
</comment>
<proteinExistence type="predicted"/>
<dbReference type="EMBL" id="JAUOQO010000465">
    <property type="protein sequence ID" value="MDO6575294.1"/>
    <property type="molecule type" value="Genomic_DNA"/>
</dbReference>
<gene>
    <name evidence="1" type="ORF">Q4528_14350</name>
</gene>
<keyword evidence="2" id="KW-1185">Reference proteome</keyword>
<dbReference type="RefSeq" id="WP_303522310.1">
    <property type="nucleotide sequence ID" value="NZ_JAUOQO010000465.1"/>
</dbReference>
<organism evidence="1 2">
    <name type="scientific">Staphylococcus pasteuri_A</name>
    <dbReference type="NCBI Taxonomy" id="3062664"/>
    <lineage>
        <taxon>Bacteria</taxon>
        <taxon>Bacillati</taxon>
        <taxon>Bacillota</taxon>
        <taxon>Bacilli</taxon>
        <taxon>Bacillales</taxon>
        <taxon>Staphylococcaceae</taxon>
        <taxon>Staphylococcus</taxon>
    </lineage>
</organism>
<evidence type="ECO:0000313" key="1">
    <source>
        <dbReference type="EMBL" id="MDO6575294.1"/>
    </source>
</evidence>